<evidence type="ECO:0008006" key="3">
    <source>
        <dbReference type="Google" id="ProtNLM"/>
    </source>
</evidence>
<evidence type="ECO:0000313" key="2">
    <source>
        <dbReference type="Proteomes" id="UP001349343"/>
    </source>
</evidence>
<name>A0ABZ0Z163_9CAUD</name>
<protein>
    <recommendedName>
        <fullName evidence="3">Phage protein</fullName>
    </recommendedName>
</protein>
<dbReference type="EMBL" id="OR769222">
    <property type="protein sequence ID" value="WQJ52913.1"/>
    <property type="molecule type" value="Genomic_DNA"/>
</dbReference>
<reference evidence="1 2" key="1">
    <citation type="submission" date="2023-11" db="EMBL/GenBank/DDBJ databases">
        <authorList>
            <person name="Cook R."/>
            <person name="Crisci M."/>
            <person name="Pye H."/>
            <person name="Adriaenssens E."/>
            <person name="Santini J."/>
        </authorList>
    </citation>
    <scope>NUCLEOTIDE SEQUENCE [LARGE SCALE GENOMIC DNA]</scope>
    <source>
        <strain evidence="1">Lak_Megaphage_RVC_JS4_GC31</strain>
    </source>
</reference>
<accession>A0ABZ0Z163</accession>
<proteinExistence type="predicted"/>
<dbReference type="Proteomes" id="UP001349343">
    <property type="component" value="Segment"/>
</dbReference>
<evidence type="ECO:0000313" key="1">
    <source>
        <dbReference type="EMBL" id="WQJ52913.1"/>
    </source>
</evidence>
<organism evidence="1 2">
    <name type="scientific">phage Lak_Megaphage_RVC_JS4_GC31</name>
    <dbReference type="NCBI Taxonomy" id="3109228"/>
    <lineage>
        <taxon>Viruses</taxon>
        <taxon>Duplodnaviria</taxon>
        <taxon>Heunggongvirae</taxon>
        <taxon>Uroviricota</taxon>
        <taxon>Caudoviricetes</taxon>
        <taxon>Caudoviricetes code 15 clade</taxon>
    </lineage>
</organism>
<keyword evidence="2" id="KW-1185">Reference proteome</keyword>
<sequence length="270" mass="31315">MSKYYSLYNDTKLRQGGRTIAKMSEKQFAEKAKKFILDACKDDSWIKEKLENTEAINRIIQYLPRAIRTIILNDHKGDSSKVTTTIGKDFKGIRPDWENHDLYGGLRTVKGAPYVIMYVGGDWECPVAVFIYHDGKEFRCYIPKKGNVYREDLKICFGNLDADYDSNTKTYNDIIKSTKYKKEVPSDDKYAFDLLCKDGTFDKEKDADKMRGLGRNLEPDYDKCIEDFTARVDVKPLKESHNQDLYNKIMLSVSKVVKKSINEAYDNMYI</sequence>